<dbReference type="RefSeq" id="WP_015405296.1">
    <property type="nucleotide sequence ID" value="NC_020304.1"/>
</dbReference>
<proteinExistence type="inferred from homology"/>
<comment type="similarity">
    <text evidence="2">Belongs to the MotB family.</text>
</comment>
<evidence type="ECO:0000256" key="7">
    <source>
        <dbReference type="PROSITE-ProRule" id="PRU00473"/>
    </source>
</evidence>
<dbReference type="PANTHER" id="PTHR30329:SF21">
    <property type="entry name" value="LIPOPROTEIN YIAD-RELATED"/>
    <property type="match status" value="1"/>
</dbReference>
<keyword evidence="4 9" id="KW-0812">Transmembrane</keyword>
<keyword evidence="5 9" id="KW-1133">Transmembrane helix</keyword>
<evidence type="ECO:0000256" key="5">
    <source>
        <dbReference type="ARBA" id="ARBA00022989"/>
    </source>
</evidence>
<dbReference type="STRING" id="1167006.UWK_03083"/>
<dbReference type="InterPro" id="IPR006665">
    <property type="entry name" value="OmpA-like"/>
</dbReference>
<evidence type="ECO:0000256" key="1">
    <source>
        <dbReference type="ARBA" id="ARBA00004162"/>
    </source>
</evidence>
<dbReference type="CDD" id="cd07185">
    <property type="entry name" value="OmpA_C-like"/>
    <property type="match status" value="1"/>
</dbReference>
<feature type="compositionally biased region" description="Polar residues" evidence="8">
    <location>
        <begin position="244"/>
        <end position="257"/>
    </location>
</feature>
<accession>M1PDD8</accession>
<name>M1PDD8_DESSD</name>
<evidence type="ECO:0000256" key="2">
    <source>
        <dbReference type="ARBA" id="ARBA00008914"/>
    </source>
</evidence>
<dbReference type="InterPro" id="IPR050330">
    <property type="entry name" value="Bact_OuterMem_StrucFunc"/>
</dbReference>
<dbReference type="Proteomes" id="UP000011721">
    <property type="component" value="Chromosome"/>
</dbReference>
<evidence type="ECO:0000256" key="4">
    <source>
        <dbReference type="ARBA" id="ARBA00022692"/>
    </source>
</evidence>
<keyword evidence="11" id="KW-0969">Cilium</keyword>
<dbReference type="GO" id="GO:0005886">
    <property type="term" value="C:plasma membrane"/>
    <property type="evidence" value="ECO:0007669"/>
    <property type="project" value="UniProtKB-SubCell"/>
</dbReference>
<dbReference type="KEGG" id="dsf:UWK_03083"/>
<dbReference type="Pfam" id="PF00691">
    <property type="entry name" value="OmpA"/>
    <property type="match status" value="1"/>
</dbReference>
<dbReference type="Pfam" id="PF13677">
    <property type="entry name" value="MotB_plug"/>
    <property type="match status" value="1"/>
</dbReference>
<dbReference type="EMBL" id="CP003985">
    <property type="protein sequence ID" value="AGF79612.1"/>
    <property type="molecule type" value="Genomic_DNA"/>
</dbReference>
<evidence type="ECO:0000256" key="9">
    <source>
        <dbReference type="SAM" id="Phobius"/>
    </source>
</evidence>
<keyword evidence="12" id="KW-1185">Reference proteome</keyword>
<dbReference type="HOGENOM" id="CLU_016890_0_3_7"/>
<feature type="transmembrane region" description="Helical" evidence="9">
    <location>
        <begin position="27"/>
        <end position="47"/>
    </location>
</feature>
<feature type="domain" description="OmpA-like" evidence="10">
    <location>
        <begin position="127"/>
        <end position="247"/>
    </location>
</feature>
<keyword evidence="11" id="KW-0966">Cell projection</keyword>
<comment type="subcellular location">
    <subcellularLocation>
        <location evidence="1">Cell membrane</location>
        <topology evidence="1">Single-pass membrane protein</topology>
    </subcellularLocation>
</comment>
<evidence type="ECO:0000259" key="10">
    <source>
        <dbReference type="PROSITE" id="PS51123"/>
    </source>
</evidence>
<organism evidence="11 12">
    <name type="scientific">Desulfocapsa sulfexigens (strain DSM 10523 / SB164P1)</name>
    <dbReference type="NCBI Taxonomy" id="1167006"/>
    <lineage>
        <taxon>Bacteria</taxon>
        <taxon>Pseudomonadati</taxon>
        <taxon>Thermodesulfobacteriota</taxon>
        <taxon>Desulfobulbia</taxon>
        <taxon>Desulfobulbales</taxon>
        <taxon>Desulfocapsaceae</taxon>
        <taxon>Desulfocapsa</taxon>
    </lineage>
</organism>
<dbReference type="SUPFAM" id="SSF103088">
    <property type="entry name" value="OmpA-like"/>
    <property type="match status" value="1"/>
</dbReference>
<keyword evidence="3" id="KW-1003">Cell membrane</keyword>
<dbReference type="OrthoDB" id="9783110at2"/>
<sequence length="263" mass="29089">MADNDQNENTEEVKCPKCPKCVAGSPAWMTTFADLVTLLLTFFVLLLSMANMEEVKFAEASASIRSAFGAHSLPAPSKFSIPVIPSPPISKFSPIQNEMASKIYKQIQSQLKSDKIPDDIELIKRGNDTIILRISDSILFKKGTATVSPTAYPTLRSLADIIRPLPMGLRIEGHTDNTPISDRKISNWNLSVERAVSVMRFFKKSDLMPLDRMAAIGYGPDRPLVPNTTEENKAKNRRVDFVLSTNSKSGFETQNPSPGEFPL</sequence>
<dbReference type="InterPro" id="IPR025713">
    <property type="entry name" value="MotB-like_N_dom"/>
</dbReference>
<dbReference type="InterPro" id="IPR036737">
    <property type="entry name" value="OmpA-like_sf"/>
</dbReference>
<dbReference type="PROSITE" id="PS51123">
    <property type="entry name" value="OMPA_2"/>
    <property type="match status" value="1"/>
</dbReference>
<evidence type="ECO:0000256" key="8">
    <source>
        <dbReference type="SAM" id="MobiDB-lite"/>
    </source>
</evidence>
<keyword evidence="6 7" id="KW-0472">Membrane</keyword>
<keyword evidence="11" id="KW-0282">Flagellum</keyword>
<dbReference type="Gene3D" id="3.30.1330.60">
    <property type="entry name" value="OmpA-like domain"/>
    <property type="match status" value="1"/>
</dbReference>
<evidence type="ECO:0000256" key="3">
    <source>
        <dbReference type="ARBA" id="ARBA00022475"/>
    </source>
</evidence>
<evidence type="ECO:0000313" key="11">
    <source>
        <dbReference type="EMBL" id="AGF79612.1"/>
    </source>
</evidence>
<gene>
    <name evidence="11" type="ordered locus">UWK_03083</name>
</gene>
<dbReference type="PATRIC" id="fig|1167006.5.peg.3328"/>
<dbReference type="eggNOG" id="COG1360">
    <property type="taxonomic scope" value="Bacteria"/>
</dbReference>
<dbReference type="PANTHER" id="PTHR30329">
    <property type="entry name" value="STATOR ELEMENT OF FLAGELLAR MOTOR COMPLEX"/>
    <property type="match status" value="1"/>
</dbReference>
<evidence type="ECO:0000313" key="12">
    <source>
        <dbReference type="Proteomes" id="UP000011721"/>
    </source>
</evidence>
<evidence type="ECO:0000256" key="6">
    <source>
        <dbReference type="ARBA" id="ARBA00023136"/>
    </source>
</evidence>
<dbReference type="AlphaFoldDB" id="M1PDD8"/>
<feature type="region of interest" description="Disordered" evidence="8">
    <location>
        <begin position="244"/>
        <end position="263"/>
    </location>
</feature>
<reference evidence="12" key="1">
    <citation type="journal article" date="2013" name="Stand. Genomic Sci.">
        <title>Complete genome sequence of Desulfocapsa sulfexigens, a marine deltaproteobacterium specialized in disproportionating inorganic sulfur compounds.</title>
        <authorList>
            <person name="Finster K.W."/>
            <person name="Kjeldsen K.U."/>
            <person name="Kube M."/>
            <person name="Reinhardt R."/>
            <person name="Mussmann M."/>
            <person name="Amann R."/>
            <person name="Schreiber L."/>
        </authorList>
    </citation>
    <scope>NUCLEOTIDE SEQUENCE [LARGE SCALE GENOMIC DNA]</scope>
    <source>
        <strain evidence="12">DSM 10523 / SB164P1</strain>
    </source>
</reference>
<protein>
    <submittedName>
        <fullName evidence="11">Flagellar motor protein</fullName>
    </submittedName>
</protein>